<feature type="compositionally biased region" description="Polar residues" evidence="1">
    <location>
        <begin position="116"/>
        <end position="133"/>
    </location>
</feature>
<sequence length="288" mass="32449">MKIKKSIGETFRKITKARGNELMIKKGVGKHATERKNRDRLNRCLSQMTAALTGATTKEQTPTVILKESSGNLFQTRKSIDAQRIDLKTDKAPKVHGQPRGMKVIFKSLKNLRSRSNIKGCSNKNLQRLPQQEPSRESRDSYTPPINDLRAEPTRKMPQRRLFSRARSNLDNSVLSSRQYSMSTVMCPDTTLYSHPHPVFLESDADISLPRLSSTPLTTKIGSPRFASTPTSDKHASIISRIDHVIESSANQCSKIFETGHSVDLKMALEPLFKESCEAAEGMWRPWL</sequence>
<dbReference type="OMA" id="ANQCSKI"/>
<dbReference type="AlphaFoldDB" id="A0A8W8K9S1"/>
<evidence type="ECO:0000313" key="3">
    <source>
        <dbReference type="Proteomes" id="UP000005408"/>
    </source>
</evidence>
<keyword evidence="3" id="KW-1185">Reference proteome</keyword>
<reference evidence="2" key="1">
    <citation type="submission" date="2022-08" db="UniProtKB">
        <authorList>
            <consortium name="EnsemblMetazoa"/>
        </authorList>
    </citation>
    <scope>IDENTIFICATION</scope>
    <source>
        <strain evidence="2">05x7-T-G4-1.051#20</strain>
    </source>
</reference>
<evidence type="ECO:0000313" key="2">
    <source>
        <dbReference type="EnsemblMetazoa" id="G23001.1:cds"/>
    </source>
</evidence>
<feature type="region of interest" description="Disordered" evidence="1">
    <location>
        <begin position="116"/>
        <end position="165"/>
    </location>
</feature>
<dbReference type="Proteomes" id="UP000005408">
    <property type="component" value="Unassembled WGS sequence"/>
</dbReference>
<name>A0A8W8K9S1_MAGGI</name>
<accession>A0A8W8K9S1</accession>
<organism evidence="2 3">
    <name type="scientific">Magallana gigas</name>
    <name type="common">Pacific oyster</name>
    <name type="synonym">Crassostrea gigas</name>
    <dbReference type="NCBI Taxonomy" id="29159"/>
    <lineage>
        <taxon>Eukaryota</taxon>
        <taxon>Metazoa</taxon>
        <taxon>Spiralia</taxon>
        <taxon>Lophotrochozoa</taxon>
        <taxon>Mollusca</taxon>
        <taxon>Bivalvia</taxon>
        <taxon>Autobranchia</taxon>
        <taxon>Pteriomorphia</taxon>
        <taxon>Ostreida</taxon>
        <taxon>Ostreoidea</taxon>
        <taxon>Ostreidae</taxon>
        <taxon>Magallana</taxon>
    </lineage>
</organism>
<evidence type="ECO:0000256" key="1">
    <source>
        <dbReference type="SAM" id="MobiDB-lite"/>
    </source>
</evidence>
<protein>
    <submittedName>
        <fullName evidence="2">Uncharacterized protein</fullName>
    </submittedName>
</protein>
<dbReference type="EnsemblMetazoa" id="G23001.1">
    <property type="protein sequence ID" value="G23001.1:cds"/>
    <property type="gene ID" value="G23001"/>
</dbReference>
<dbReference type="OrthoDB" id="6128928at2759"/>
<proteinExistence type="predicted"/>